<evidence type="ECO:0000313" key="23">
    <source>
        <dbReference type="Proteomes" id="UP000016922"/>
    </source>
</evidence>
<reference evidence="22 23" key="1">
    <citation type="journal article" date="2013" name="BMC Genomics">
        <title>Genomics-driven discovery of the pneumocandin biosynthetic gene cluster in the fungus Glarea lozoyensis.</title>
        <authorList>
            <person name="Chen L."/>
            <person name="Yue Q."/>
            <person name="Zhang X."/>
            <person name="Xiang M."/>
            <person name="Wang C."/>
            <person name="Li S."/>
            <person name="Che Y."/>
            <person name="Ortiz-Lopez F.J."/>
            <person name="Bills G.F."/>
            <person name="Liu X."/>
            <person name="An Z."/>
        </authorList>
    </citation>
    <scope>NUCLEOTIDE SEQUENCE [LARGE SCALE GENOMIC DNA]</scope>
    <source>
        <strain evidence="23">ATCC 20868 / MF5171</strain>
    </source>
</reference>
<dbReference type="KEGG" id="glz:GLAREA_06141"/>
<dbReference type="GO" id="GO:0034045">
    <property type="term" value="C:phagophore assembly site membrane"/>
    <property type="evidence" value="ECO:0007669"/>
    <property type="project" value="UniProtKB-SubCell"/>
</dbReference>
<keyword evidence="11 19" id="KW-1133">Transmembrane helix</keyword>
<evidence type="ECO:0000256" key="12">
    <source>
        <dbReference type="ARBA" id="ARBA00023006"/>
    </source>
</evidence>
<gene>
    <name evidence="22" type="ORF">GLAREA_06141</name>
</gene>
<keyword evidence="12" id="KW-0072">Autophagy</keyword>
<evidence type="ECO:0000256" key="7">
    <source>
        <dbReference type="ARBA" id="ARBA00022448"/>
    </source>
</evidence>
<protein>
    <recommendedName>
        <fullName evidence="6">Autophagy-related protein 27</fullName>
    </recommendedName>
</protein>
<comment type="similarity">
    <text evidence="5">Belongs to the ATG27 family.</text>
</comment>
<accession>S3D7N3</accession>
<sequence length="330" mass="36513">MRLPQKSADAAILSALLFPLLSAAVGNLDCSHIRVDKISFDLSSLGGPHSVKHTFDLGDTKERNATYTIDLCQPLKKKKHSGDTEGTDCPNSSRICAVDNLVNKNDNTHMVEQVYPIAGELSERGGANLDAKWSRLKASTGHEDSKKEGLSLELKGGFKQTDAGKKQPQMAIIEFLCDRSNSGLENMPDEKDDYERKAKREDEKEAPKDDSTPSLTFVSYGESEAIKGTDLLRLTWKTKVACEDAKEKQDAEKSKHWGFFTWFILIAFLSTAAYLIFGSWLNYNRYGARGWDLLPHGDTIRDVPYLVKDAMRRVVSTVQGGGSRGGYAAV</sequence>
<keyword evidence="7" id="KW-0813">Transport</keyword>
<dbReference type="PROSITE" id="PS51914">
    <property type="entry name" value="MRH"/>
    <property type="match status" value="1"/>
</dbReference>
<proteinExistence type="inferred from homology"/>
<evidence type="ECO:0000256" key="5">
    <source>
        <dbReference type="ARBA" id="ARBA00005363"/>
    </source>
</evidence>
<dbReference type="GO" id="GO:0015031">
    <property type="term" value="P:protein transport"/>
    <property type="evidence" value="ECO:0007669"/>
    <property type="project" value="UniProtKB-KW"/>
</dbReference>
<dbReference type="SUPFAM" id="SSF50911">
    <property type="entry name" value="Mannose 6-phosphate receptor domain"/>
    <property type="match status" value="1"/>
</dbReference>
<feature type="chain" id="PRO_5004508175" description="Autophagy-related protein 27" evidence="20">
    <location>
        <begin position="24"/>
        <end position="330"/>
    </location>
</feature>
<keyword evidence="16" id="KW-1015">Disulfide bond</keyword>
<dbReference type="RefSeq" id="XP_008079746.1">
    <property type="nucleotide sequence ID" value="XM_008081555.1"/>
</dbReference>
<dbReference type="OrthoDB" id="29460at2759"/>
<keyword evidence="17" id="KW-0968">Cytoplasmic vesicle</keyword>
<evidence type="ECO:0000256" key="11">
    <source>
        <dbReference type="ARBA" id="ARBA00022989"/>
    </source>
</evidence>
<dbReference type="STRING" id="1116229.S3D7N3"/>
<feature type="transmembrane region" description="Helical" evidence="19">
    <location>
        <begin position="257"/>
        <end position="277"/>
    </location>
</feature>
<evidence type="ECO:0000256" key="1">
    <source>
        <dbReference type="ARBA" id="ARBA00004304"/>
    </source>
</evidence>
<evidence type="ECO:0000313" key="22">
    <source>
        <dbReference type="EMBL" id="EPE33129.1"/>
    </source>
</evidence>
<feature type="region of interest" description="Disordered" evidence="18">
    <location>
        <begin position="183"/>
        <end position="215"/>
    </location>
</feature>
<dbReference type="GeneID" id="19465195"/>
<keyword evidence="14" id="KW-0496">Mitochondrion</keyword>
<evidence type="ECO:0000256" key="9">
    <source>
        <dbReference type="ARBA" id="ARBA00022729"/>
    </source>
</evidence>
<dbReference type="Pfam" id="PF09451">
    <property type="entry name" value="ATG27"/>
    <property type="match status" value="1"/>
</dbReference>
<feature type="signal peptide" evidence="20">
    <location>
        <begin position="1"/>
        <end position="23"/>
    </location>
</feature>
<evidence type="ECO:0000256" key="4">
    <source>
        <dbReference type="ARBA" id="ARBA00004614"/>
    </source>
</evidence>
<dbReference type="InterPro" id="IPR018939">
    <property type="entry name" value="Autophagy-rel_prot_27"/>
</dbReference>
<dbReference type="PANTHER" id="PTHR15071:SF13">
    <property type="entry name" value="AUTOPHAGY-RELATED PROTEIN 27"/>
    <property type="match status" value="1"/>
</dbReference>
<keyword evidence="10" id="KW-0653">Protein transport</keyword>
<dbReference type="eggNOG" id="ENOG502S1VT">
    <property type="taxonomic scope" value="Eukaryota"/>
</dbReference>
<evidence type="ECO:0000256" key="8">
    <source>
        <dbReference type="ARBA" id="ARBA00022692"/>
    </source>
</evidence>
<keyword evidence="9 20" id="KW-0732">Signal</keyword>
<dbReference type="GO" id="GO:0006914">
    <property type="term" value="P:autophagy"/>
    <property type="evidence" value="ECO:0007669"/>
    <property type="project" value="UniProtKB-KW"/>
</dbReference>
<name>S3D7N3_GLAL2</name>
<evidence type="ECO:0000259" key="21">
    <source>
        <dbReference type="PROSITE" id="PS51914"/>
    </source>
</evidence>
<comment type="subcellular location">
    <subcellularLocation>
        <location evidence="2">Cytoplasmic vesicle membrane</location>
        <topology evidence="2">Single-pass type I membrane protein</topology>
    </subcellularLocation>
    <subcellularLocation>
        <location evidence="4">Golgi apparatus membrane</location>
        <topology evidence="4">Single-pass type I membrane protein</topology>
    </subcellularLocation>
    <subcellularLocation>
        <location evidence="1">Mitochondrion membrane</location>
        <topology evidence="1">Single-pass membrane protein</topology>
    </subcellularLocation>
    <subcellularLocation>
        <location evidence="3">Preautophagosomal structure membrane</location>
        <topology evidence="3">Single-pass type I membrane protein</topology>
    </subcellularLocation>
</comment>
<evidence type="ECO:0000256" key="19">
    <source>
        <dbReference type="SAM" id="Phobius"/>
    </source>
</evidence>
<dbReference type="InterPro" id="IPR009011">
    <property type="entry name" value="Man6P_isomerase_rcpt-bd_dom_sf"/>
</dbReference>
<evidence type="ECO:0000256" key="20">
    <source>
        <dbReference type="SAM" id="SignalP"/>
    </source>
</evidence>
<dbReference type="GO" id="GO:0031966">
    <property type="term" value="C:mitochondrial membrane"/>
    <property type="evidence" value="ECO:0007669"/>
    <property type="project" value="UniProtKB-SubCell"/>
</dbReference>
<dbReference type="AlphaFoldDB" id="S3D7N3"/>
<dbReference type="GO" id="GO:0000139">
    <property type="term" value="C:Golgi membrane"/>
    <property type="evidence" value="ECO:0007669"/>
    <property type="project" value="UniProtKB-SubCell"/>
</dbReference>
<evidence type="ECO:0000256" key="10">
    <source>
        <dbReference type="ARBA" id="ARBA00022927"/>
    </source>
</evidence>
<dbReference type="HOGENOM" id="CLU_047751_0_0_1"/>
<keyword evidence="8 19" id="KW-0812">Transmembrane</keyword>
<evidence type="ECO:0000256" key="15">
    <source>
        <dbReference type="ARBA" id="ARBA00023136"/>
    </source>
</evidence>
<feature type="compositionally biased region" description="Basic and acidic residues" evidence="18">
    <location>
        <begin position="193"/>
        <end position="211"/>
    </location>
</feature>
<dbReference type="Proteomes" id="UP000016922">
    <property type="component" value="Unassembled WGS sequence"/>
</dbReference>
<evidence type="ECO:0000256" key="17">
    <source>
        <dbReference type="ARBA" id="ARBA00023329"/>
    </source>
</evidence>
<evidence type="ECO:0000256" key="16">
    <source>
        <dbReference type="ARBA" id="ARBA00023157"/>
    </source>
</evidence>
<keyword evidence="23" id="KW-1185">Reference proteome</keyword>
<dbReference type="Gene3D" id="2.70.130.10">
    <property type="entry name" value="Mannose-6-phosphate receptor binding domain"/>
    <property type="match status" value="1"/>
</dbReference>
<evidence type="ECO:0000256" key="2">
    <source>
        <dbReference type="ARBA" id="ARBA00004358"/>
    </source>
</evidence>
<dbReference type="EMBL" id="KE145358">
    <property type="protein sequence ID" value="EPE33129.1"/>
    <property type="molecule type" value="Genomic_DNA"/>
</dbReference>
<feature type="domain" description="MRH" evidence="21">
    <location>
        <begin position="28"/>
        <end position="244"/>
    </location>
</feature>
<dbReference type="GO" id="GO:0030659">
    <property type="term" value="C:cytoplasmic vesicle membrane"/>
    <property type="evidence" value="ECO:0007669"/>
    <property type="project" value="UniProtKB-SubCell"/>
</dbReference>
<dbReference type="InterPro" id="IPR044865">
    <property type="entry name" value="MRH_dom"/>
</dbReference>
<keyword evidence="15 19" id="KW-0472">Membrane</keyword>
<evidence type="ECO:0000256" key="14">
    <source>
        <dbReference type="ARBA" id="ARBA00023128"/>
    </source>
</evidence>
<dbReference type="OMA" id="GSSHWGF"/>
<evidence type="ECO:0000256" key="18">
    <source>
        <dbReference type="SAM" id="MobiDB-lite"/>
    </source>
</evidence>
<evidence type="ECO:0000256" key="3">
    <source>
        <dbReference type="ARBA" id="ARBA00004472"/>
    </source>
</evidence>
<evidence type="ECO:0000256" key="6">
    <source>
        <dbReference type="ARBA" id="ARBA00013776"/>
    </source>
</evidence>
<organism evidence="22 23">
    <name type="scientific">Glarea lozoyensis (strain ATCC 20868 / MF5171)</name>
    <dbReference type="NCBI Taxonomy" id="1116229"/>
    <lineage>
        <taxon>Eukaryota</taxon>
        <taxon>Fungi</taxon>
        <taxon>Dikarya</taxon>
        <taxon>Ascomycota</taxon>
        <taxon>Pezizomycotina</taxon>
        <taxon>Leotiomycetes</taxon>
        <taxon>Helotiales</taxon>
        <taxon>Helotiaceae</taxon>
        <taxon>Glarea</taxon>
    </lineage>
</organism>
<keyword evidence="22" id="KW-0675">Receptor</keyword>
<keyword evidence="13" id="KW-0333">Golgi apparatus</keyword>
<evidence type="ECO:0000256" key="13">
    <source>
        <dbReference type="ARBA" id="ARBA00023034"/>
    </source>
</evidence>
<dbReference type="PANTHER" id="PTHR15071">
    <property type="entry name" value="MANNOSE-6-PHOSPHATE RECEPTOR FAMILY MEMBER"/>
    <property type="match status" value="1"/>
</dbReference>